<dbReference type="GO" id="GO:0061630">
    <property type="term" value="F:ubiquitin protein ligase activity"/>
    <property type="evidence" value="ECO:0007669"/>
    <property type="project" value="UniProtKB-EC"/>
</dbReference>
<dbReference type="InterPro" id="IPR044600">
    <property type="entry name" value="ATL1/ATL16-like"/>
</dbReference>
<evidence type="ECO:0000256" key="9">
    <source>
        <dbReference type="ARBA" id="ARBA00022786"/>
    </source>
</evidence>
<dbReference type="Pfam" id="PF13639">
    <property type="entry name" value="zf-RING_2"/>
    <property type="match status" value="1"/>
</dbReference>
<proteinExistence type="inferred from homology"/>
<protein>
    <recommendedName>
        <fullName evidence="4">RING-type E3 ubiquitin transferase</fullName>
        <ecNumber evidence="4">2.3.2.27</ecNumber>
    </recommendedName>
</protein>
<dbReference type="GO" id="GO:0016567">
    <property type="term" value="P:protein ubiquitination"/>
    <property type="evidence" value="ECO:0007669"/>
    <property type="project" value="UniProtKB-UniPathway"/>
</dbReference>
<dbReference type="PANTHER" id="PTHR46913:SF1">
    <property type="entry name" value="RING-H2 FINGER PROTEIN ATL16"/>
    <property type="match status" value="1"/>
</dbReference>
<dbReference type="PROSITE" id="PS50089">
    <property type="entry name" value="ZF_RING_2"/>
    <property type="match status" value="1"/>
</dbReference>
<keyword evidence="12 15" id="KW-0472">Membrane</keyword>
<evidence type="ECO:0000256" key="5">
    <source>
        <dbReference type="ARBA" id="ARBA00022679"/>
    </source>
</evidence>
<evidence type="ECO:0000256" key="15">
    <source>
        <dbReference type="SAM" id="Phobius"/>
    </source>
</evidence>
<keyword evidence="11 15" id="KW-1133">Transmembrane helix</keyword>
<evidence type="ECO:0000256" key="1">
    <source>
        <dbReference type="ARBA" id="ARBA00000900"/>
    </source>
</evidence>
<evidence type="ECO:0000256" key="2">
    <source>
        <dbReference type="ARBA" id="ARBA00004167"/>
    </source>
</evidence>
<reference evidence="17" key="1">
    <citation type="submission" date="2019-08" db="EMBL/GenBank/DDBJ databases">
        <title>Reference gene set and small RNA set construction with multiple tissues from Davidia involucrata Baill.</title>
        <authorList>
            <person name="Yang H."/>
            <person name="Zhou C."/>
            <person name="Li G."/>
            <person name="Wang J."/>
            <person name="Gao P."/>
            <person name="Wang M."/>
            <person name="Wang R."/>
            <person name="Zhao Y."/>
        </authorList>
    </citation>
    <scope>NUCLEOTIDE SEQUENCE</scope>
    <source>
        <tissue evidence="17">Mixed with DoveR01_LX</tissue>
    </source>
</reference>
<evidence type="ECO:0000256" key="11">
    <source>
        <dbReference type="ARBA" id="ARBA00022989"/>
    </source>
</evidence>
<name>A0A5B7BBH0_DAVIN</name>
<gene>
    <name evidence="17" type="ORF">Din_035711</name>
</gene>
<organism evidence="17">
    <name type="scientific">Davidia involucrata</name>
    <name type="common">Dove tree</name>
    <dbReference type="NCBI Taxonomy" id="16924"/>
    <lineage>
        <taxon>Eukaryota</taxon>
        <taxon>Viridiplantae</taxon>
        <taxon>Streptophyta</taxon>
        <taxon>Embryophyta</taxon>
        <taxon>Tracheophyta</taxon>
        <taxon>Spermatophyta</taxon>
        <taxon>Magnoliopsida</taxon>
        <taxon>eudicotyledons</taxon>
        <taxon>Gunneridae</taxon>
        <taxon>Pentapetalae</taxon>
        <taxon>asterids</taxon>
        <taxon>Cornales</taxon>
        <taxon>Nyssaceae</taxon>
        <taxon>Davidia</taxon>
    </lineage>
</organism>
<comment type="catalytic activity">
    <reaction evidence="1">
        <text>S-ubiquitinyl-[E2 ubiquitin-conjugating enzyme]-L-cysteine + [acceptor protein]-L-lysine = [E2 ubiquitin-conjugating enzyme]-L-cysteine + N(6)-ubiquitinyl-[acceptor protein]-L-lysine.</text>
        <dbReference type="EC" id="2.3.2.27"/>
    </reaction>
</comment>
<evidence type="ECO:0000256" key="14">
    <source>
        <dbReference type="PROSITE-ProRule" id="PRU00175"/>
    </source>
</evidence>
<feature type="domain" description="RING-type" evidence="16">
    <location>
        <begin position="108"/>
        <end position="150"/>
    </location>
</feature>
<evidence type="ECO:0000256" key="10">
    <source>
        <dbReference type="ARBA" id="ARBA00022833"/>
    </source>
</evidence>
<evidence type="ECO:0000256" key="13">
    <source>
        <dbReference type="ARBA" id="ARBA00024209"/>
    </source>
</evidence>
<evidence type="ECO:0000256" key="8">
    <source>
        <dbReference type="ARBA" id="ARBA00022771"/>
    </source>
</evidence>
<dbReference type="EC" id="2.3.2.27" evidence="4"/>
<evidence type="ECO:0000256" key="12">
    <source>
        <dbReference type="ARBA" id="ARBA00023136"/>
    </source>
</evidence>
<feature type="transmembrane region" description="Helical" evidence="15">
    <location>
        <begin position="20"/>
        <end position="40"/>
    </location>
</feature>
<evidence type="ECO:0000256" key="6">
    <source>
        <dbReference type="ARBA" id="ARBA00022692"/>
    </source>
</evidence>
<evidence type="ECO:0000259" key="16">
    <source>
        <dbReference type="PROSITE" id="PS50089"/>
    </source>
</evidence>
<dbReference type="InterPro" id="IPR013083">
    <property type="entry name" value="Znf_RING/FYVE/PHD"/>
</dbReference>
<keyword evidence="6 15" id="KW-0812">Transmembrane</keyword>
<keyword evidence="5" id="KW-0808">Transferase</keyword>
<dbReference type="InterPro" id="IPR001841">
    <property type="entry name" value="Znf_RING"/>
</dbReference>
<evidence type="ECO:0000313" key="17">
    <source>
        <dbReference type="EMBL" id="MPA66270.1"/>
    </source>
</evidence>
<evidence type="ECO:0000256" key="4">
    <source>
        <dbReference type="ARBA" id="ARBA00012483"/>
    </source>
</evidence>
<dbReference type="FunFam" id="3.30.40.10:FF:000187">
    <property type="entry name" value="E3 ubiquitin-protein ligase ATL6"/>
    <property type="match status" value="1"/>
</dbReference>
<keyword evidence="8 14" id="KW-0863">Zinc-finger</keyword>
<comment type="similarity">
    <text evidence="13">Belongs to the RING-type zinc finger family. ATL subfamily.</text>
</comment>
<dbReference type="AlphaFoldDB" id="A0A5B7BBH0"/>
<sequence>MSPSPSSPPTIEPPHWNPWVIASVGTVCTIFLLFSYYRILERHCCSFRGMTFSRHRRQRQLLNENNPDDPSLQFQSQGLDSYILHSLPITQFKKKKKEEELRQSNTDCAVCLGEFEESEWLRHLPNCSHAFHVSCIDTWFQNHSNCPLCRSHIYDLAMHHEYSVSMYTLLETSRRED</sequence>
<comment type="pathway">
    <text evidence="3">Protein modification; protein ubiquitination.</text>
</comment>
<dbReference type="Gene3D" id="3.30.40.10">
    <property type="entry name" value="Zinc/RING finger domain, C3HC4 (zinc finger)"/>
    <property type="match status" value="1"/>
</dbReference>
<dbReference type="SMART" id="SM00184">
    <property type="entry name" value="RING"/>
    <property type="match status" value="1"/>
</dbReference>
<dbReference type="GO" id="GO:0016020">
    <property type="term" value="C:membrane"/>
    <property type="evidence" value="ECO:0007669"/>
    <property type="project" value="UniProtKB-SubCell"/>
</dbReference>
<evidence type="ECO:0000256" key="3">
    <source>
        <dbReference type="ARBA" id="ARBA00004906"/>
    </source>
</evidence>
<comment type="subcellular location">
    <subcellularLocation>
        <location evidence="2">Membrane</location>
        <topology evidence="2">Single-pass membrane protein</topology>
    </subcellularLocation>
</comment>
<dbReference type="PANTHER" id="PTHR46913">
    <property type="entry name" value="RING-H2 FINGER PROTEIN ATL16"/>
    <property type="match status" value="1"/>
</dbReference>
<accession>A0A5B7BBH0</accession>
<dbReference type="GO" id="GO:0008270">
    <property type="term" value="F:zinc ion binding"/>
    <property type="evidence" value="ECO:0007669"/>
    <property type="project" value="UniProtKB-KW"/>
</dbReference>
<evidence type="ECO:0000256" key="7">
    <source>
        <dbReference type="ARBA" id="ARBA00022723"/>
    </source>
</evidence>
<dbReference type="UniPathway" id="UPA00143"/>
<keyword evidence="7" id="KW-0479">Metal-binding</keyword>
<dbReference type="SUPFAM" id="SSF57850">
    <property type="entry name" value="RING/U-box"/>
    <property type="match status" value="1"/>
</dbReference>
<keyword evidence="9" id="KW-0833">Ubl conjugation pathway</keyword>
<keyword evidence="10" id="KW-0862">Zinc</keyword>
<dbReference type="EMBL" id="GHES01035711">
    <property type="protein sequence ID" value="MPA66270.1"/>
    <property type="molecule type" value="Transcribed_RNA"/>
</dbReference>